<dbReference type="RefSeq" id="WP_133217832.1">
    <property type="nucleotide sequence ID" value="NZ_NRSG01000004.1"/>
</dbReference>
<dbReference type="EMBL" id="NRSG01000004">
    <property type="protein sequence ID" value="MBK1656830.1"/>
    <property type="molecule type" value="Genomic_DNA"/>
</dbReference>
<dbReference type="InterPro" id="IPR011050">
    <property type="entry name" value="Pectin_lyase_fold/virulence"/>
</dbReference>
<protein>
    <submittedName>
        <fullName evidence="1">Uncharacterized protein</fullName>
    </submittedName>
</protein>
<comment type="caution">
    <text evidence="1">The sequence shown here is derived from an EMBL/GenBank/DDBJ whole genome shotgun (WGS) entry which is preliminary data.</text>
</comment>
<proteinExistence type="predicted"/>
<dbReference type="InterPro" id="IPR012334">
    <property type="entry name" value="Pectin_lyas_fold"/>
</dbReference>
<dbReference type="Gene3D" id="2.160.20.10">
    <property type="entry name" value="Single-stranded right-handed beta-helix, Pectin lyase-like"/>
    <property type="match status" value="1"/>
</dbReference>
<evidence type="ECO:0000313" key="2">
    <source>
        <dbReference type="Proteomes" id="UP000697995"/>
    </source>
</evidence>
<keyword evidence="2" id="KW-1185">Reference proteome</keyword>
<reference evidence="1 2" key="1">
    <citation type="journal article" date="2020" name="Microorganisms">
        <title>Osmotic Adaptation and Compatible Solute Biosynthesis of Phototrophic Bacteria as Revealed from Genome Analyses.</title>
        <authorList>
            <person name="Imhoff J.F."/>
            <person name="Rahn T."/>
            <person name="Kunzel S."/>
            <person name="Keller A."/>
            <person name="Neulinger S.C."/>
        </authorList>
    </citation>
    <scope>NUCLEOTIDE SEQUENCE [LARGE SCALE GENOMIC DNA]</scope>
    <source>
        <strain evidence="1 2">DSM 15382</strain>
    </source>
</reference>
<gene>
    <name evidence="1" type="ORF">CKO45_01135</name>
</gene>
<organism evidence="1 2">
    <name type="scientific">Paracraurococcus ruber</name>
    <dbReference type="NCBI Taxonomy" id="77675"/>
    <lineage>
        <taxon>Bacteria</taxon>
        <taxon>Pseudomonadati</taxon>
        <taxon>Pseudomonadota</taxon>
        <taxon>Alphaproteobacteria</taxon>
        <taxon>Acetobacterales</taxon>
        <taxon>Roseomonadaceae</taxon>
        <taxon>Paracraurococcus</taxon>
    </lineage>
</organism>
<accession>A0ABS1CQX6</accession>
<dbReference type="SUPFAM" id="SSF51126">
    <property type="entry name" value="Pectin lyase-like"/>
    <property type="match status" value="1"/>
</dbReference>
<evidence type="ECO:0000313" key="1">
    <source>
        <dbReference type="EMBL" id="MBK1656830.1"/>
    </source>
</evidence>
<dbReference type="Proteomes" id="UP000697995">
    <property type="component" value="Unassembled WGS sequence"/>
</dbReference>
<name>A0ABS1CQX6_9PROT</name>
<sequence>MSLERYYVGETARLRMTFADEAGAATDPTGLSVQARPPSGPALGGYAVVRESAGSYYVDLPVTLAGAWAVTWSWTGPVPSVTAQRFLAVPVAEAAAGGTVTPTPDVFDRWVTAWDAAALPKDSALFQKMAEAGGWPAAFFGVTPDTETDQGAALRALMLQVQQAGGGVIDLPPGVITTSRLDPLNGVFLRAQTLGAVTLKAVAGGGGVIFGNSNFASLVGTDDFSGLAPHDFGLIKLTFDGNAAQQSVASGQRDFACPVQVYGYRFLIDGYRYQNVVGHGLRTAWGRFGELEMAAQIRDVGGFFAPRCGFWFQGPHDSFIEKIVPVDSSQEAEAGWEQIRAGDTATWVDCHTWHTSFSTNKASYGFTSAGNSLTRNLVCEGSRALLKMGAGDQIDGLFFAATGSPGKWAVEVLGSAASISGGTRIINTTAADMWGIRLGTAGSPVGAVMMPGLIIGGWGRGAVDFAGDGGASRITATGYGNGTTRPAPNLRTYVQFDFNTPDLLYQKNQFHPGPFANQAAASAGGVQYGQLWLAADGTVRWSTS</sequence>